<name>A0A9D4G3J1_DREPO</name>
<organism evidence="1 2">
    <name type="scientific">Dreissena polymorpha</name>
    <name type="common">Zebra mussel</name>
    <name type="synonym">Mytilus polymorpha</name>
    <dbReference type="NCBI Taxonomy" id="45954"/>
    <lineage>
        <taxon>Eukaryota</taxon>
        <taxon>Metazoa</taxon>
        <taxon>Spiralia</taxon>
        <taxon>Lophotrochozoa</taxon>
        <taxon>Mollusca</taxon>
        <taxon>Bivalvia</taxon>
        <taxon>Autobranchia</taxon>
        <taxon>Heteroconchia</taxon>
        <taxon>Euheterodonta</taxon>
        <taxon>Imparidentia</taxon>
        <taxon>Neoheterodontei</taxon>
        <taxon>Myida</taxon>
        <taxon>Dreissenoidea</taxon>
        <taxon>Dreissenidae</taxon>
        <taxon>Dreissena</taxon>
    </lineage>
</organism>
<keyword evidence="2" id="KW-1185">Reference proteome</keyword>
<evidence type="ECO:0000313" key="2">
    <source>
        <dbReference type="Proteomes" id="UP000828390"/>
    </source>
</evidence>
<protein>
    <submittedName>
        <fullName evidence="1">Uncharacterized protein</fullName>
    </submittedName>
</protein>
<dbReference type="Proteomes" id="UP000828390">
    <property type="component" value="Unassembled WGS sequence"/>
</dbReference>
<reference evidence="1" key="2">
    <citation type="submission" date="2020-11" db="EMBL/GenBank/DDBJ databases">
        <authorList>
            <person name="McCartney M.A."/>
            <person name="Auch B."/>
            <person name="Kono T."/>
            <person name="Mallez S."/>
            <person name="Becker A."/>
            <person name="Gohl D.M."/>
            <person name="Silverstein K.A.T."/>
            <person name="Koren S."/>
            <person name="Bechman K.B."/>
            <person name="Herman A."/>
            <person name="Abrahante J.E."/>
            <person name="Garbe J."/>
        </authorList>
    </citation>
    <scope>NUCLEOTIDE SEQUENCE</scope>
    <source>
        <strain evidence="1">Duluth1</strain>
        <tissue evidence="1">Whole animal</tissue>
    </source>
</reference>
<comment type="caution">
    <text evidence="1">The sequence shown here is derived from an EMBL/GenBank/DDBJ whole genome shotgun (WGS) entry which is preliminary data.</text>
</comment>
<sequence>MSVATTTLINSVMEQKEQLSRRPDMALQVISVVATFADQPQKNFKSDTLVRILKSPCVKRSLRTCFTIIQKKKSHALLCNKIYVYSVKHYELNENHLLSTI</sequence>
<accession>A0A9D4G3J1</accession>
<reference evidence="1" key="1">
    <citation type="journal article" date="2019" name="bioRxiv">
        <title>The Genome of the Zebra Mussel, Dreissena polymorpha: A Resource for Invasive Species Research.</title>
        <authorList>
            <person name="McCartney M.A."/>
            <person name="Auch B."/>
            <person name="Kono T."/>
            <person name="Mallez S."/>
            <person name="Zhang Y."/>
            <person name="Obille A."/>
            <person name="Becker A."/>
            <person name="Abrahante J.E."/>
            <person name="Garbe J."/>
            <person name="Badalamenti J.P."/>
            <person name="Herman A."/>
            <person name="Mangelson H."/>
            <person name="Liachko I."/>
            <person name="Sullivan S."/>
            <person name="Sone E.D."/>
            <person name="Koren S."/>
            <person name="Silverstein K.A.T."/>
            <person name="Beckman K.B."/>
            <person name="Gohl D.M."/>
        </authorList>
    </citation>
    <scope>NUCLEOTIDE SEQUENCE</scope>
    <source>
        <strain evidence="1">Duluth1</strain>
        <tissue evidence="1">Whole animal</tissue>
    </source>
</reference>
<gene>
    <name evidence="1" type="ORF">DPMN_135241</name>
</gene>
<evidence type="ECO:0000313" key="1">
    <source>
        <dbReference type="EMBL" id="KAH3806912.1"/>
    </source>
</evidence>
<proteinExistence type="predicted"/>
<dbReference type="AlphaFoldDB" id="A0A9D4G3J1"/>
<dbReference type="EMBL" id="JAIWYP010000006">
    <property type="protein sequence ID" value="KAH3806912.1"/>
    <property type="molecule type" value="Genomic_DNA"/>
</dbReference>